<evidence type="ECO:0000256" key="1">
    <source>
        <dbReference type="SAM" id="SignalP"/>
    </source>
</evidence>
<gene>
    <name evidence="2" type="ORF">FFM53_001435</name>
</gene>
<dbReference type="InterPro" id="IPR021647">
    <property type="entry name" value="CusF_Ec"/>
</dbReference>
<dbReference type="EMBL" id="CP054021">
    <property type="protein sequence ID" value="QKK15128.1"/>
    <property type="molecule type" value="Genomic_DNA"/>
</dbReference>
<dbReference type="InterPro" id="IPR042230">
    <property type="entry name" value="CusF_sf"/>
</dbReference>
<dbReference type="Pfam" id="PF11604">
    <property type="entry name" value="CusF_Ec"/>
    <property type="match status" value="1"/>
</dbReference>
<dbReference type="Proteomes" id="UP000305673">
    <property type="component" value="Chromosome"/>
</dbReference>
<reference evidence="2 3" key="1">
    <citation type="submission" date="2020-05" db="EMBL/GenBank/DDBJ databases">
        <title>Genome sequences of pea root nodulating Rhizobium spp.</title>
        <authorList>
            <person name="Rahi P."/>
        </authorList>
    </citation>
    <scope>NUCLEOTIDE SEQUENCE [LARGE SCALE GENOMIC DNA]</scope>
    <source>
        <strain evidence="3">JKLM 12A2</strain>
    </source>
</reference>
<accession>A0ABX6P7V6</accession>
<keyword evidence="1" id="KW-0732">Signal</keyword>
<proteinExistence type="predicted"/>
<dbReference type="Gene3D" id="2.40.50.320">
    <property type="entry name" value="Copper binding periplasmic protein CusF"/>
    <property type="match status" value="1"/>
</dbReference>
<keyword evidence="3" id="KW-1185">Reference proteome</keyword>
<sequence>MKTVMIKISVAVLLSASAAFGAFAQEFTKGVVNKVDAKTNKVTIKHEDLKNLDMPAMTMVFRVEDPALLERLKEGSKIEFVAERVNGKLTVTEVK</sequence>
<dbReference type="RefSeq" id="WP_138389174.1">
    <property type="nucleotide sequence ID" value="NZ_CP054021.1"/>
</dbReference>
<organism evidence="2 3">
    <name type="scientific">Rhizobium indicum</name>
    <dbReference type="NCBI Taxonomy" id="2583231"/>
    <lineage>
        <taxon>Bacteria</taxon>
        <taxon>Pseudomonadati</taxon>
        <taxon>Pseudomonadota</taxon>
        <taxon>Alphaproteobacteria</taxon>
        <taxon>Hyphomicrobiales</taxon>
        <taxon>Rhizobiaceae</taxon>
        <taxon>Rhizobium/Agrobacterium group</taxon>
        <taxon>Rhizobium</taxon>
    </lineage>
</organism>
<protein>
    <submittedName>
        <fullName evidence="2">Copper-binding protein</fullName>
    </submittedName>
</protein>
<name>A0ABX6P7V6_9HYPH</name>
<evidence type="ECO:0000313" key="2">
    <source>
        <dbReference type="EMBL" id="QKK15128.1"/>
    </source>
</evidence>
<feature type="chain" id="PRO_5046444448" evidence="1">
    <location>
        <begin position="25"/>
        <end position="95"/>
    </location>
</feature>
<feature type="signal peptide" evidence="1">
    <location>
        <begin position="1"/>
        <end position="24"/>
    </location>
</feature>
<evidence type="ECO:0000313" key="3">
    <source>
        <dbReference type="Proteomes" id="UP000305673"/>
    </source>
</evidence>